<sequence>MLSIEIGSSPEEEVKYVGYKTPYQEYCPDCKKTIITKTEKVCGMLNFVLFIACLFLPCLVVCFWCRCFMDIEHQCPDCKKALGRRLVMKFTLSLLLLTLLHSKPSAGQAPPPPSSSAAPPTVYHSVYVPVGVGEPQTDRKEFKQFGLFPSEFTKCGGSTLKLNEAFPKENTHNVEILVDCEPSPTRVLIGKDMKLDGFKRDLKTECELFACTDTDYEDKGADLKAIGNSVTGSDVPKAPEKEKVDINVCGAKKAGYMPNSATQVIFANEGNCYQAVKGSEASIKAQQDIHQVPRWLKADKDLYNLRNFYFSDEKSENLKRVPYIFTHQPTQNPTYLACGTTCDRGKVVKLTMRPAGYSTIIYVDSKKCSSFRICYAAVDFLDDTKTPTCKDDFTIDVLFKNGVVIWGKKGRSSTIEFMSQYHQEAHTVAIEFGYGVKVHGNTVGNFYLGNDHREIVTSDSGGYAASEASQLSFIFPHENCLKEGAGIFSKNIETGKTFTSQANKVESKGTKYDDKGEAISGTPAETATTTTKEPVQNLVYTTTPAAVRIMAEPGALSMIEENEAASKALFVAGKWWTWGIYAGFVIGTLVTLAIGGGLFYLLRRTVFGVWYRGMYKRYGCDASGTTGGITGVGFGNTTAAVETVAGTTGGTTVGTSTVGTTGGGDTTGSTSGSSTIAM</sequence>
<feature type="transmembrane region" description="Helical" evidence="2">
    <location>
        <begin position="575"/>
        <end position="602"/>
    </location>
</feature>
<evidence type="ECO:0000259" key="3">
    <source>
        <dbReference type="PROSITE" id="PS51837"/>
    </source>
</evidence>
<dbReference type="GeneID" id="9811162"/>
<accession>A0A6A5H8G1</accession>
<feature type="region of interest" description="Disordered" evidence="1">
    <location>
        <begin position="509"/>
        <end position="530"/>
    </location>
</feature>
<dbReference type="PANTHER" id="PTHR40314:SF3">
    <property type="entry name" value="VWFD DOMAIN-CONTAINING PROTEIN"/>
    <property type="match status" value="1"/>
</dbReference>
<evidence type="ECO:0000313" key="5">
    <source>
        <dbReference type="Proteomes" id="UP000483820"/>
    </source>
</evidence>
<feature type="domain" description="LITAF" evidence="3">
    <location>
        <begin position="7"/>
        <end position="87"/>
    </location>
</feature>
<dbReference type="SMART" id="SM00714">
    <property type="entry name" value="LITAF"/>
    <property type="match status" value="1"/>
</dbReference>
<dbReference type="KEGG" id="crq:GCK72_010894"/>
<dbReference type="PANTHER" id="PTHR40314">
    <property type="entry name" value="PROTEIN CBG09102-RELATED"/>
    <property type="match status" value="1"/>
</dbReference>
<proteinExistence type="predicted"/>
<gene>
    <name evidence="4" type="ORF">GCK72_010894</name>
</gene>
<feature type="compositionally biased region" description="Low complexity" evidence="1">
    <location>
        <begin position="667"/>
        <end position="678"/>
    </location>
</feature>
<reference evidence="4 5" key="1">
    <citation type="submission" date="2019-12" db="EMBL/GenBank/DDBJ databases">
        <title>Chromosome-level assembly of the Caenorhabditis remanei genome.</title>
        <authorList>
            <person name="Teterina A.A."/>
            <person name="Willis J.H."/>
            <person name="Phillips P.C."/>
        </authorList>
    </citation>
    <scope>NUCLEOTIDE SEQUENCE [LARGE SCALE GENOMIC DNA]</scope>
    <source>
        <strain evidence="4 5">PX506</strain>
        <tissue evidence="4">Whole organism</tissue>
    </source>
</reference>
<feature type="region of interest" description="Disordered" evidence="1">
    <location>
        <begin position="652"/>
        <end position="678"/>
    </location>
</feature>
<keyword evidence="2" id="KW-1133">Transmembrane helix</keyword>
<dbReference type="EMBL" id="WUAV01000003">
    <property type="protein sequence ID" value="KAF1762632.1"/>
    <property type="molecule type" value="Genomic_DNA"/>
</dbReference>
<dbReference type="Proteomes" id="UP000483820">
    <property type="component" value="Chromosome III"/>
</dbReference>
<organism evidence="4 5">
    <name type="scientific">Caenorhabditis remanei</name>
    <name type="common">Caenorhabditis vulgaris</name>
    <dbReference type="NCBI Taxonomy" id="31234"/>
    <lineage>
        <taxon>Eukaryota</taxon>
        <taxon>Metazoa</taxon>
        <taxon>Ecdysozoa</taxon>
        <taxon>Nematoda</taxon>
        <taxon>Chromadorea</taxon>
        <taxon>Rhabditida</taxon>
        <taxon>Rhabditina</taxon>
        <taxon>Rhabditomorpha</taxon>
        <taxon>Rhabditoidea</taxon>
        <taxon>Rhabditidae</taxon>
        <taxon>Peloderinae</taxon>
        <taxon>Caenorhabditis</taxon>
    </lineage>
</organism>
<evidence type="ECO:0000256" key="1">
    <source>
        <dbReference type="SAM" id="MobiDB-lite"/>
    </source>
</evidence>
<keyword evidence="2" id="KW-0472">Membrane</keyword>
<protein>
    <recommendedName>
        <fullName evidence="3">LITAF domain-containing protein</fullName>
    </recommendedName>
</protein>
<dbReference type="PROSITE" id="PS51837">
    <property type="entry name" value="LITAF"/>
    <property type="match status" value="1"/>
</dbReference>
<dbReference type="CTD" id="9811162"/>
<comment type="caution">
    <text evidence="4">The sequence shown here is derived from an EMBL/GenBank/DDBJ whole genome shotgun (WGS) entry which is preliminary data.</text>
</comment>
<dbReference type="RefSeq" id="XP_053587667.1">
    <property type="nucleotide sequence ID" value="XM_053728090.1"/>
</dbReference>
<name>A0A6A5H8G1_CAERE</name>
<dbReference type="AlphaFoldDB" id="A0A6A5H8G1"/>
<evidence type="ECO:0000256" key="2">
    <source>
        <dbReference type="SAM" id="Phobius"/>
    </source>
</evidence>
<dbReference type="InterPro" id="IPR006629">
    <property type="entry name" value="LITAF"/>
</dbReference>
<dbReference type="InterPro" id="IPR055273">
    <property type="entry name" value="CBG09102/CBG15751-like_dom"/>
</dbReference>
<keyword evidence="2" id="KW-0812">Transmembrane</keyword>
<dbReference type="Pfam" id="PF10601">
    <property type="entry name" value="zf-LITAF-like"/>
    <property type="match status" value="1"/>
</dbReference>
<evidence type="ECO:0000313" key="4">
    <source>
        <dbReference type="EMBL" id="KAF1762632.1"/>
    </source>
</evidence>
<feature type="transmembrane region" description="Helical" evidence="2">
    <location>
        <begin position="47"/>
        <end position="65"/>
    </location>
</feature>